<evidence type="ECO:0000259" key="2">
    <source>
        <dbReference type="Pfam" id="PF26633"/>
    </source>
</evidence>
<keyword evidence="4" id="KW-1185">Reference proteome</keyword>
<reference evidence="3" key="1">
    <citation type="submission" date="2021-06" db="EMBL/GenBank/DDBJ databases">
        <authorList>
            <person name="Kallberg Y."/>
            <person name="Tangrot J."/>
            <person name="Rosling A."/>
        </authorList>
    </citation>
    <scope>NUCLEOTIDE SEQUENCE</scope>
    <source>
        <strain evidence="3">87-6 pot B 2015</strain>
    </source>
</reference>
<feature type="domain" description="DUF8206" evidence="2">
    <location>
        <begin position="330"/>
        <end position="398"/>
    </location>
</feature>
<gene>
    <name evidence="3" type="ORF">FMOSSE_LOCUS8379</name>
</gene>
<name>A0A9N9C335_FUNMO</name>
<dbReference type="SUPFAM" id="SSF52540">
    <property type="entry name" value="P-loop containing nucleoside triphosphate hydrolases"/>
    <property type="match status" value="1"/>
</dbReference>
<protein>
    <submittedName>
        <fullName evidence="3">3567_t:CDS:1</fullName>
    </submittedName>
</protein>
<dbReference type="PROSITE" id="PS00675">
    <property type="entry name" value="SIGMA54_INTERACT_1"/>
    <property type="match status" value="1"/>
</dbReference>
<dbReference type="InterPro" id="IPR006073">
    <property type="entry name" value="GTP-bd"/>
</dbReference>
<evidence type="ECO:0000259" key="1">
    <source>
        <dbReference type="Pfam" id="PF01926"/>
    </source>
</evidence>
<feature type="domain" description="G" evidence="1">
    <location>
        <begin position="7"/>
        <end position="138"/>
    </location>
</feature>
<comment type="caution">
    <text evidence="3">The sequence shown here is derived from an EMBL/GenBank/DDBJ whole genome shotgun (WGS) entry which is preliminary data.</text>
</comment>
<dbReference type="InterPro" id="IPR027417">
    <property type="entry name" value="P-loop_NTPase"/>
</dbReference>
<accession>A0A9N9C335</accession>
<proteinExistence type="predicted"/>
<evidence type="ECO:0000313" key="3">
    <source>
        <dbReference type="EMBL" id="CAG8589832.1"/>
    </source>
</evidence>
<dbReference type="InterPro" id="IPR058519">
    <property type="entry name" value="DUF8206"/>
</dbReference>
<dbReference type="AlphaFoldDB" id="A0A9N9C335"/>
<dbReference type="GO" id="GO:0005525">
    <property type="term" value="F:GTP binding"/>
    <property type="evidence" value="ECO:0007669"/>
    <property type="project" value="InterPro"/>
</dbReference>
<dbReference type="InterPro" id="IPR025662">
    <property type="entry name" value="Sigma_54_int_dom_ATP-bd_1"/>
</dbReference>
<sequence>MVKELNVLLLGETGVGKSTFINAFVNYLNFETLNDALSGDMEVLIPSKFTTMDKEYNMQEIKVGNKDSNENVDNTGMSATQGCQSYSFPLHDICVTLIDTPGIGDTRGTEKDMENFENILKYISDYEDLHGICILLKPNDARLTIIFRFCIQELLSHLHKNAKDNIVFCFTNSRGTLYRPGDTLPALKKQLHSLKERSGVEIKTNQDTMYCFDSESFRFLAATKNGIEFDKMDEQSFAESWKRSVIESERLIKSLSLRDPHKVEDTLTLNGARKIVLNLAKPLALAETLIQANIDLIIVKQKEVNSCKESIQDLNKKLFITQKTVEEMNLGYPRTVCTKCRTEIVDGKLIYNAHCHPHCYLTVPCNTVNNAALQNCAAISNGKCTKCGCSWMTHMHYVWDVKFVNKDVVDKSVQDLIKNKQSFQESKALFLKNIQQRRTQLENEQKKITEINVKFAKFLRQSAIATFNDAYADYLDHFIREEKVKKNIDRANYNDAFLERLEQSKKEYLEKVKVIKKATEISNPSETPISPNDIVNLEKELYHLKLNGEELKNLKNISIHGQKNAFKHHKKNVNLPPKKSFLSFSYFNRNPSDSDIMKKS</sequence>
<dbReference type="PANTHER" id="PTHR32046">
    <property type="entry name" value="G DOMAIN-CONTAINING PROTEIN"/>
    <property type="match status" value="1"/>
</dbReference>
<organism evidence="3 4">
    <name type="scientific">Funneliformis mosseae</name>
    <name type="common">Endomycorrhizal fungus</name>
    <name type="synonym">Glomus mosseae</name>
    <dbReference type="NCBI Taxonomy" id="27381"/>
    <lineage>
        <taxon>Eukaryota</taxon>
        <taxon>Fungi</taxon>
        <taxon>Fungi incertae sedis</taxon>
        <taxon>Mucoromycota</taxon>
        <taxon>Glomeromycotina</taxon>
        <taxon>Glomeromycetes</taxon>
        <taxon>Glomerales</taxon>
        <taxon>Glomeraceae</taxon>
        <taxon>Funneliformis</taxon>
    </lineage>
</organism>
<dbReference type="Gene3D" id="3.40.50.300">
    <property type="entry name" value="P-loop containing nucleotide triphosphate hydrolases"/>
    <property type="match status" value="1"/>
</dbReference>
<dbReference type="PANTHER" id="PTHR32046:SF11">
    <property type="entry name" value="IMMUNE-ASSOCIATED NUCLEOTIDE-BINDING PROTEIN 10-LIKE"/>
    <property type="match status" value="1"/>
</dbReference>
<evidence type="ECO:0000313" key="4">
    <source>
        <dbReference type="Proteomes" id="UP000789375"/>
    </source>
</evidence>
<dbReference type="Proteomes" id="UP000789375">
    <property type="component" value="Unassembled WGS sequence"/>
</dbReference>
<dbReference type="Pfam" id="PF26633">
    <property type="entry name" value="DUF8206"/>
    <property type="match status" value="1"/>
</dbReference>
<dbReference type="EMBL" id="CAJVPP010002164">
    <property type="protein sequence ID" value="CAG8589832.1"/>
    <property type="molecule type" value="Genomic_DNA"/>
</dbReference>
<dbReference type="Pfam" id="PF01926">
    <property type="entry name" value="MMR_HSR1"/>
    <property type="match status" value="1"/>
</dbReference>